<reference evidence="1 2" key="1">
    <citation type="journal article" date="2011" name="EMBO J.">
        <title>Structural diversity of bacterial flagellar motors.</title>
        <authorList>
            <person name="Chen S."/>
            <person name="Beeby M."/>
            <person name="Murphy G.E."/>
            <person name="Leadbetter J.R."/>
            <person name="Hendrixson D.R."/>
            <person name="Briegel A."/>
            <person name="Li Z."/>
            <person name="Shi J."/>
            <person name="Tocheva E.I."/>
            <person name="Muller A."/>
            <person name="Dobro M.J."/>
            <person name="Jensen G.J."/>
        </authorList>
    </citation>
    <scope>NUCLEOTIDE SEQUENCE [LARGE SCALE GENOMIC DNA]</scope>
    <source>
        <strain evidence="1 2">DSM 6540</strain>
    </source>
</reference>
<evidence type="ECO:0000313" key="1">
    <source>
        <dbReference type="EMBL" id="EGO64581.1"/>
    </source>
</evidence>
<sequence length="141" mass="15709">MNTVTIRVKGTQRDGTGEENAIELVTVGHSQVKNGVYYITYQEHVSGMEGSTTLLKIYSEPASLCLVRMGAFEQKQEFIPGEKTYCTYVTPYGSMKMAVATRLLRISRESTQTTEVEVQYDLEINGHWQSANSLLISVGDC</sequence>
<dbReference type="AlphaFoldDB" id="F7NH98"/>
<keyword evidence="2" id="KW-1185">Reference proteome</keyword>
<organism evidence="1 2">
    <name type="scientific">Acetonema longum DSM 6540</name>
    <dbReference type="NCBI Taxonomy" id="1009370"/>
    <lineage>
        <taxon>Bacteria</taxon>
        <taxon>Bacillati</taxon>
        <taxon>Bacillota</taxon>
        <taxon>Negativicutes</taxon>
        <taxon>Acetonemataceae</taxon>
        <taxon>Acetonema</taxon>
    </lineage>
</organism>
<evidence type="ECO:0008006" key="3">
    <source>
        <dbReference type="Google" id="ProtNLM"/>
    </source>
</evidence>
<dbReference type="EMBL" id="AFGF01000053">
    <property type="protein sequence ID" value="EGO64581.1"/>
    <property type="molecule type" value="Genomic_DNA"/>
</dbReference>
<dbReference type="Proteomes" id="UP000003240">
    <property type="component" value="Unassembled WGS sequence"/>
</dbReference>
<dbReference type="Gene3D" id="2.40.128.20">
    <property type="match status" value="1"/>
</dbReference>
<accession>F7NH98</accession>
<dbReference type="SUPFAM" id="SSF50814">
    <property type="entry name" value="Lipocalins"/>
    <property type="match status" value="1"/>
</dbReference>
<dbReference type="STRING" id="1009370.ALO_07218"/>
<protein>
    <recommendedName>
        <fullName evidence="3">DUF1934 domain-containing protein</fullName>
    </recommendedName>
</protein>
<dbReference type="Pfam" id="PF09148">
    <property type="entry name" value="DUF1934"/>
    <property type="match status" value="1"/>
</dbReference>
<evidence type="ECO:0000313" key="2">
    <source>
        <dbReference type="Proteomes" id="UP000003240"/>
    </source>
</evidence>
<dbReference type="InterPro" id="IPR015231">
    <property type="entry name" value="DUF1934"/>
</dbReference>
<name>F7NH98_9FIRM</name>
<comment type="caution">
    <text evidence="1">The sequence shown here is derived from an EMBL/GenBank/DDBJ whole genome shotgun (WGS) entry which is preliminary data.</text>
</comment>
<proteinExistence type="predicted"/>
<dbReference type="RefSeq" id="WP_004094151.1">
    <property type="nucleotide sequence ID" value="NZ_AFGF01000053.1"/>
</dbReference>
<dbReference type="OrthoDB" id="1680906at2"/>
<dbReference type="eggNOG" id="COG4506">
    <property type="taxonomic scope" value="Bacteria"/>
</dbReference>
<dbReference type="InterPro" id="IPR012674">
    <property type="entry name" value="Calycin"/>
</dbReference>
<gene>
    <name evidence="1" type="ORF">ALO_07218</name>
</gene>